<accession>A0A6A4PJ51</accession>
<reference evidence="2" key="1">
    <citation type="journal article" date="2020" name="Nat. Commun.">
        <title>Genome sequence of the cluster root forming white lupin.</title>
        <authorList>
            <person name="Hufnagel B."/>
            <person name="Marques A."/>
            <person name="Soriano A."/>
            <person name="Marques L."/>
            <person name="Divol F."/>
            <person name="Doumas P."/>
            <person name="Sallet E."/>
            <person name="Mancinotti D."/>
            <person name="Carrere S."/>
            <person name="Marande W."/>
            <person name="Arribat S."/>
            <person name="Keller J."/>
            <person name="Huneau C."/>
            <person name="Blein T."/>
            <person name="Aime D."/>
            <person name="Laguerre M."/>
            <person name="Taylor J."/>
            <person name="Schubert V."/>
            <person name="Nelson M."/>
            <person name="Geu-Flores F."/>
            <person name="Crespi M."/>
            <person name="Gallardo-Guerrero K."/>
            <person name="Delaux P.-M."/>
            <person name="Salse J."/>
            <person name="Berges H."/>
            <person name="Guyot R."/>
            <person name="Gouzy J."/>
            <person name="Peret B."/>
        </authorList>
    </citation>
    <scope>NUCLEOTIDE SEQUENCE [LARGE SCALE GENOMIC DNA]</scope>
    <source>
        <strain evidence="2">cv. Amiga</strain>
    </source>
</reference>
<name>A0A6A4PJ51_LUPAL</name>
<protein>
    <submittedName>
        <fullName evidence="1">Uncharacterized protein</fullName>
    </submittedName>
</protein>
<organism evidence="1 2">
    <name type="scientific">Lupinus albus</name>
    <name type="common">White lupine</name>
    <name type="synonym">Lupinus termis</name>
    <dbReference type="NCBI Taxonomy" id="3870"/>
    <lineage>
        <taxon>Eukaryota</taxon>
        <taxon>Viridiplantae</taxon>
        <taxon>Streptophyta</taxon>
        <taxon>Embryophyta</taxon>
        <taxon>Tracheophyta</taxon>
        <taxon>Spermatophyta</taxon>
        <taxon>Magnoliopsida</taxon>
        <taxon>eudicotyledons</taxon>
        <taxon>Gunneridae</taxon>
        <taxon>Pentapetalae</taxon>
        <taxon>rosids</taxon>
        <taxon>fabids</taxon>
        <taxon>Fabales</taxon>
        <taxon>Fabaceae</taxon>
        <taxon>Papilionoideae</taxon>
        <taxon>50 kb inversion clade</taxon>
        <taxon>genistoids sensu lato</taxon>
        <taxon>core genistoids</taxon>
        <taxon>Genisteae</taxon>
        <taxon>Lupinus</taxon>
    </lineage>
</organism>
<proteinExistence type="predicted"/>
<evidence type="ECO:0000313" key="1">
    <source>
        <dbReference type="EMBL" id="KAE9601364.1"/>
    </source>
</evidence>
<sequence>MKIKVTLQHEKSAPILVDEKPLKDRKCRPNNTISFSRYVVVLYLYKFSPIQSSLMMHKIPGDMRH</sequence>
<evidence type="ECO:0000313" key="2">
    <source>
        <dbReference type="Proteomes" id="UP000447434"/>
    </source>
</evidence>
<keyword evidence="2" id="KW-1185">Reference proteome</keyword>
<comment type="caution">
    <text evidence="1">The sequence shown here is derived from an EMBL/GenBank/DDBJ whole genome shotgun (WGS) entry which is preliminary data.</text>
</comment>
<dbReference type="EMBL" id="WOCE01000013">
    <property type="protein sequence ID" value="KAE9601364.1"/>
    <property type="molecule type" value="Genomic_DNA"/>
</dbReference>
<gene>
    <name evidence="1" type="ORF">Lalb_Chr13g0297051</name>
</gene>
<dbReference type="Proteomes" id="UP000447434">
    <property type="component" value="Chromosome 13"/>
</dbReference>
<dbReference type="AlphaFoldDB" id="A0A6A4PJ51"/>